<accession>A0A1U8AEB8</accession>
<evidence type="ECO:0000256" key="1">
    <source>
        <dbReference type="ARBA" id="ARBA00004123"/>
    </source>
</evidence>
<dbReference type="RefSeq" id="XP_010265309.1">
    <property type="nucleotide sequence ID" value="XM_010267007.2"/>
</dbReference>
<dbReference type="GeneID" id="104603072"/>
<dbReference type="GO" id="GO:0005634">
    <property type="term" value="C:nucleus"/>
    <property type="evidence" value="ECO:0000318"/>
    <property type="project" value="GO_Central"/>
</dbReference>
<dbReference type="eggNOG" id="KOG4765">
    <property type="taxonomic scope" value="Eukaryota"/>
</dbReference>
<organism evidence="5 6">
    <name type="scientific">Nelumbo nucifera</name>
    <name type="common">Sacred lotus</name>
    <dbReference type="NCBI Taxonomy" id="4432"/>
    <lineage>
        <taxon>Eukaryota</taxon>
        <taxon>Viridiplantae</taxon>
        <taxon>Streptophyta</taxon>
        <taxon>Embryophyta</taxon>
        <taxon>Tracheophyta</taxon>
        <taxon>Spermatophyta</taxon>
        <taxon>Magnoliopsida</taxon>
        <taxon>Proteales</taxon>
        <taxon>Nelumbonaceae</taxon>
        <taxon>Nelumbo</taxon>
    </lineage>
</organism>
<dbReference type="OrthoDB" id="614844at2759"/>
<comment type="subcellular location">
    <subcellularLocation>
        <location evidence="1">Nucleus</location>
    </subcellularLocation>
</comment>
<dbReference type="AlphaFoldDB" id="A0A1U8AEB8"/>
<evidence type="ECO:0000313" key="5">
    <source>
        <dbReference type="Proteomes" id="UP000189703"/>
    </source>
</evidence>
<sequence>MTEDIQKRFHSIMGKLFHAPKPKKSRQDLLFSGSLLSFVEFVSVRMRGNPTLTTSMAELNSGEDTVGGLERSAIHVGSAQAPLCRLWHRGDLMKRLAAFKAMTWFGKPKVTSAVNCARRGWFNVETDIIACEACLLFSTPWTQEQVEKAAAVFSLKLDNGHKLLCLWIGNARNETLVQFPLNLLQLWLMGNDLKKEQLDQHMKFDHKHFCHWIASSGNVMPVWQQPLSALDRTNPLLADFPSLAMSEVDDPITSDQKLFMSPSNEKDEGQSWVKLIDH</sequence>
<dbReference type="Proteomes" id="UP000189703">
    <property type="component" value="Unplaced"/>
</dbReference>
<evidence type="ECO:0000256" key="3">
    <source>
        <dbReference type="SAM" id="MobiDB-lite"/>
    </source>
</evidence>
<dbReference type="KEGG" id="nnu:104603072"/>
<dbReference type="InterPro" id="IPR012935">
    <property type="entry name" value="NuBaID_N"/>
</dbReference>
<proteinExistence type="predicted"/>
<evidence type="ECO:0000256" key="2">
    <source>
        <dbReference type="ARBA" id="ARBA00023242"/>
    </source>
</evidence>
<evidence type="ECO:0000313" key="6">
    <source>
        <dbReference type="RefSeq" id="XP_010265309.1"/>
    </source>
</evidence>
<dbReference type="PANTHER" id="PTHR15835:SF6">
    <property type="entry name" value="ZINC FINGER C3HC-TYPE PROTEIN 1"/>
    <property type="match status" value="1"/>
</dbReference>
<feature type="region of interest" description="Disordered" evidence="3">
    <location>
        <begin position="256"/>
        <end position="278"/>
    </location>
</feature>
<protein>
    <submittedName>
        <fullName evidence="6">Uncharacterized protein LOC104603072 isoform X1</fullName>
    </submittedName>
</protein>
<keyword evidence="5" id="KW-1185">Reference proteome</keyword>
<dbReference type="Pfam" id="PF07967">
    <property type="entry name" value="zf-C3HC"/>
    <property type="match status" value="1"/>
</dbReference>
<feature type="compositionally biased region" description="Basic and acidic residues" evidence="3">
    <location>
        <begin position="264"/>
        <end position="278"/>
    </location>
</feature>
<feature type="domain" description="C3HC-type" evidence="4">
    <location>
        <begin position="87"/>
        <end position="182"/>
    </location>
</feature>
<dbReference type="InParanoid" id="A0A1U8AEB8"/>
<reference evidence="6" key="1">
    <citation type="submission" date="2025-08" db="UniProtKB">
        <authorList>
            <consortium name="RefSeq"/>
        </authorList>
    </citation>
    <scope>IDENTIFICATION</scope>
</reference>
<dbReference type="GO" id="GO:0008270">
    <property type="term" value="F:zinc ion binding"/>
    <property type="evidence" value="ECO:0007669"/>
    <property type="project" value="InterPro"/>
</dbReference>
<name>A0A1U8AEB8_NELNU</name>
<keyword evidence="2" id="KW-0539">Nucleus</keyword>
<evidence type="ECO:0000259" key="4">
    <source>
        <dbReference type="Pfam" id="PF07967"/>
    </source>
</evidence>
<gene>
    <name evidence="6" type="primary">LOC104603072</name>
</gene>
<dbReference type="PANTHER" id="PTHR15835">
    <property type="entry name" value="NUCLEAR-INTERACTING PARTNER OF ALK"/>
    <property type="match status" value="1"/>
</dbReference>